<name>A0A1X7IT90_9BACL</name>
<dbReference type="OrthoDB" id="5522031at2"/>
<proteinExistence type="predicted"/>
<dbReference type="InterPro" id="IPR029058">
    <property type="entry name" value="AB_hydrolase_fold"/>
</dbReference>
<dbReference type="EMBL" id="FXAZ01000001">
    <property type="protein sequence ID" value="SMG18084.1"/>
    <property type="molecule type" value="Genomic_DNA"/>
</dbReference>
<dbReference type="AlphaFoldDB" id="A0A1X7IT90"/>
<dbReference type="PANTHER" id="PTHR45856:SF24">
    <property type="entry name" value="FUNGAL LIPASE-LIKE DOMAIN-CONTAINING PROTEIN"/>
    <property type="match status" value="1"/>
</dbReference>
<dbReference type="InterPro" id="IPR002921">
    <property type="entry name" value="Fungal_lipase-type"/>
</dbReference>
<dbReference type="Gene3D" id="3.40.50.1820">
    <property type="entry name" value="alpha/beta hydrolase"/>
    <property type="match status" value="1"/>
</dbReference>
<keyword evidence="3" id="KW-1185">Reference proteome</keyword>
<protein>
    <submittedName>
        <fullName evidence="2">Lipase (Class 3)</fullName>
    </submittedName>
</protein>
<dbReference type="RefSeq" id="WP_085492993.1">
    <property type="nucleotide sequence ID" value="NZ_FXAZ01000001.1"/>
</dbReference>
<dbReference type="PANTHER" id="PTHR45856">
    <property type="entry name" value="ALPHA/BETA-HYDROLASES SUPERFAMILY PROTEIN"/>
    <property type="match status" value="1"/>
</dbReference>
<gene>
    <name evidence="2" type="ORF">SAMN06295960_0765</name>
</gene>
<accession>A0A1X7IT90</accession>
<evidence type="ECO:0000259" key="1">
    <source>
        <dbReference type="Pfam" id="PF01764"/>
    </source>
</evidence>
<dbReference type="Proteomes" id="UP000193834">
    <property type="component" value="Unassembled WGS sequence"/>
</dbReference>
<feature type="domain" description="Fungal lipase-type" evidence="1">
    <location>
        <begin position="66"/>
        <end position="194"/>
    </location>
</feature>
<dbReference type="STRING" id="1852522.SAMN06295960_0765"/>
<dbReference type="GO" id="GO:0006629">
    <property type="term" value="P:lipid metabolic process"/>
    <property type="evidence" value="ECO:0007669"/>
    <property type="project" value="InterPro"/>
</dbReference>
<evidence type="ECO:0000313" key="2">
    <source>
        <dbReference type="EMBL" id="SMG18084.1"/>
    </source>
</evidence>
<dbReference type="CDD" id="cd00519">
    <property type="entry name" value="Lipase_3"/>
    <property type="match status" value="1"/>
</dbReference>
<sequence>METMNIQQSIFCAALCGQTYVQFDNADGSFIVPQGFRFVCEIQAKSFSQRMERFGFVIESDQKIMIAFRGTSSTSDWISDLQATQVRFKPVNNNSYTHRGFTGIYNSLRLELKKQLRGLSPAKKMILTGHSLGGALAMLCAADLASNGLFEPVTVYTYGAPRVGNPEFAKSYAALVDASYRVVNPNDVVPMVPPPILKLPRHERTFYYLHAPQSVALPFEQGSISGNHIISSYYEALSIQDPLYAMNLCEHNPGFCPLDFYSILIEGIV</sequence>
<reference evidence="2 3" key="1">
    <citation type="submission" date="2017-04" db="EMBL/GenBank/DDBJ databases">
        <authorList>
            <person name="Afonso C.L."/>
            <person name="Miller P.J."/>
            <person name="Scott M.A."/>
            <person name="Spackman E."/>
            <person name="Goraichik I."/>
            <person name="Dimitrov K.M."/>
            <person name="Suarez D.L."/>
            <person name="Swayne D.E."/>
        </authorList>
    </citation>
    <scope>NUCLEOTIDE SEQUENCE [LARGE SCALE GENOMIC DNA]</scope>
    <source>
        <strain evidence="2 3">11</strain>
    </source>
</reference>
<dbReference type="Pfam" id="PF01764">
    <property type="entry name" value="Lipase_3"/>
    <property type="match status" value="1"/>
</dbReference>
<dbReference type="InterPro" id="IPR051218">
    <property type="entry name" value="Sec_MonoDiacylglyc_Lipase"/>
</dbReference>
<organism evidence="2 3">
    <name type="scientific">Paenibacillus aquistagni</name>
    <dbReference type="NCBI Taxonomy" id="1852522"/>
    <lineage>
        <taxon>Bacteria</taxon>
        <taxon>Bacillati</taxon>
        <taxon>Bacillota</taxon>
        <taxon>Bacilli</taxon>
        <taxon>Bacillales</taxon>
        <taxon>Paenibacillaceae</taxon>
        <taxon>Paenibacillus</taxon>
    </lineage>
</organism>
<dbReference type="SUPFAM" id="SSF53474">
    <property type="entry name" value="alpha/beta-Hydrolases"/>
    <property type="match status" value="1"/>
</dbReference>
<evidence type="ECO:0000313" key="3">
    <source>
        <dbReference type="Proteomes" id="UP000193834"/>
    </source>
</evidence>